<dbReference type="PANTHER" id="PTHR39962">
    <property type="entry name" value="BLL4848 PROTEIN"/>
    <property type="match status" value="1"/>
</dbReference>
<dbReference type="InterPro" id="IPR053174">
    <property type="entry name" value="LpxI"/>
</dbReference>
<proteinExistence type="predicted"/>
<organism evidence="3 4">
    <name type="scientific">Magnetospirillum fulvum</name>
    <name type="common">Rhodospirillum fulvum</name>
    <dbReference type="NCBI Taxonomy" id="1082"/>
    <lineage>
        <taxon>Bacteria</taxon>
        <taxon>Pseudomonadati</taxon>
        <taxon>Pseudomonadota</taxon>
        <taxon>Alphaproteobacteria</taxon>
        <taxon>Rhodospirillales</taxon>
        <taxon>Rhodospirillaceae</taxon>
        <taxon>Magnetospirillum</taxon>
    </lineage>
</organism>
<evidence type="ECO:0008006" key="5">
    <source>
        <dbReference type="Google" id="ProtNLM"/>
    </source>
</evidence>
<dbReference type="Pfam" id="PF17930">
    <property type="entry name" value="LpxI_N"/>
    <property type="match status" value="1"/>
</dbReference>
<dbReference type="Pfam" id="PF06230">
    <property type="entry name" value="LpxI_C"/>
    <property type="match status" value="1"/>
</dbReference>
<protein>
    <recommendedName>
        <fullName evidence="5">UDP-2,3-diacylglucosamine pyrophosphatase</fullName>
    </recommendedName>
</protein>
<evidence type="ECO:0000313" key="3">
    <source>
        <dbReference type="EMBL" id="SEH24591.1"/>
    </source>
</evidence>
<dbReference type="PROSITE" id="PS51257">
    <property type="entry name" value="PROKAR_LIPOPROTEIN"/>
    <property type="match status" value="1"/>
</dbReference>
<dbReference type="Gene3D" id="3.40.140.80">
    <property type="match status" value="1"/>
</dbReference>
<name>A0A1H6GMR0_MAGFU</name>
<dbReference type="InterPro" id="IPR010415">
    <property type="entry name" value="LpxI_C"/>
</dbReference>
<dbReference type="InterPro" id="IPR043167">
    <property type="entry name" value="LpxI_C_sf"/>
</dbReference>
<feature type="domain" description="LpxI N-terminal" evidence="2">
    <location>
        <begin position="5"/>
        <end position="135"/>
    </location>
</feature>
<accession>A0A1H6GMR0</accession>
<dbReference type="PANTHER" id="PTHR39962:SF1">
    <property type="entry name" value="LPXI FAMILY PROTEIN"/>
    <property type="match status" value="1"/>
</dbReference>
<evidence type="ECO:0000259" key="2">
    <source>
        <dbReference type="Pfam" id="PF17930"/>
    </source>
</evidence>
<sequence length="275" mass="27661">MASSKLGIIAGGGCLPGLIAAACRAEGRPAHFLALTGHADPAVIAAAGLPADWIRLGEAGSGFDSLRRAGVGDVVMVGPVRRPSLSELAPDLRTARFFARIGLKALGDDGLLRAVVAELESEGFRVVGIDQVLASCLASPGLYGGPAPDAQAETDIARGIEVARALGAVDVGQSVVVQQGLVLGVEAIEGTDRLIERCGPLARDGIGGVLVKLKKPGQDRRIDLPAIGTNTVSAAAAAGLRGIAVEAGGALVLGREAVAAEARRLGVFVVGISPP</sequence>
<evidence type="ECO:0000259" key="1">
    <source>
        <dbReference type="Pfam" id="PF06230"/>
    </source>
</evidence>
<dbReference type="RefSeq" id="WP_074764339.1">
    <property type="nucleotide sequence ID" value="NZ_FNWO01000001.1"/>
</dbReference>
<dbReference type="InterPro" id="IPR041255">
    <property type="entry name" value="LpxI_N"/>
</dbReference>
<evidence type="ECO:0000313" key="4">
    <source>
        <dbReference type="Proteomes" id="UP000182983"/>
    </source>
</evidence>
<dbReference type="Proteomes" id="UP000182983">
    <property type="component" value="Unassembled WGS sequence"/>
</dbReference>
<dbReference type="AlphaFoldDB" id="A0A1H6GMR0"/>
<dbReference type="EMBL" id="FNWO01000001">
    <property type="protein sequence ID" value="SEH24591.1"/>
    <property type="molecule type" value="Genomic_DNA"/>
</dbReference>
<keyword evidence="4" id="KW-1185">Reference proteome</keyword>
<reference evidence="4" key="1">
    <citation type="submission" date="2016-10" db="EMBL/GenBank/DDBJ databases">
        <authorList>
            <person name="Varghese N."/>
            <person name="Submissions S."/>
        </authorList>
    </citation>
    <scope>NUCLEOTIDE SEQUENCE [LARGE SCALE GENOMIC DNA]</scope>
    <source>
        <strain evidence="4">DSM 13234</strain>
    </source>
</reference>
<dbReference type="Gene3D" id="3.40.50.20">
    <property type="match status" value="1"/>
</dbReference>
<dbReference type="OrthoDB" id="9789836at2"/>
<gene>
    <name evidence="3" type="ORF">SAMN04244559_00022</name>
</gene>
<feature type="domain" description="LpxI C-terminal" evidence="1">
    <location>
        <begin position="141"/>
        <end position="270"/>
    </location>
</feature>